<evidence type="ECO:0000313" key="2">
    <source>
        <dbReference type="Proteomes" id="UP001302059"/>
    </source>
</evidence>
<evidence type="ECO:0000313" key="1">
    <source>
        <dbReference type="EMBL" id="MDL2345697.1"/>
    </source>
</evidence>
<dbReference type="EMBL" id="JASNGB010000264">
    <property type="protein sequence ID" value="MDL2345697.1"/>
    <property type="molecule type" value="Genomic_DNA"/>
</dbReference>
<proteinExistence type="predicted"/>
<keyword evidence="2" id="KW-1185">Reference proteome</keyword>
<name>A0ABT7JKX6_9DEIO</name>
<reference evidence="1 2" key="1">
    <citation type="submission" date="2023-05" db="EMBL/GenBank/DDBJ databases">
        <authorList>
            <person name="Gao F."/>
        </authorList>
    </citation>
    <scope>NUCLEOTIDE SEQUENCE [LARGE SCALE GENOMIC DNA]</scope>
    <source>
        <strain evidence="1 2">MIMF12</strain>
    </source>
</reference>
<dbReference type="Proteomes" id="UP001302059">
    <property type="component" value="Unassembled WGS sequence"/>
</dbReference>
<organism evidence="1 2">
    <name type="scientific">Deinococcus rhizophilus</name>
    <dbReference type="NCBI Taxonomy" id="3049544"/>
    <lineage>
        <taxon>Bacteria</taxon>
        <taxon>Thermotogati</taxon>
        <taxon>Deinococcota</taxon>
        <taxon>Deinococci</taxon>
        <taxon>Deinococcales</taxon>
        <taxon>Deinococcaceae</taxon>
        <taxon>Deinococcus</taxon>
    </lineage>
</organism>
<accession>A0ABT7JKX6</accession>
<dbReference type="RefSeq" id="WP_285525360.1">
    <property type="nucleotide sequence ID" value="NZ_JASNGB010000264.1"/>
</dbReference>
<protein>
    <submittedName>
        <fullName evidence="1">Uncharacterized protein</fullName>
    </submittedName>
</protein>
<comment type="caution">
    <text evidence="1">The sequence shown here is derived from an EMBL/GenBank/DDBJ whole genome shotgun (WGS) entry which is preliminary data.</text>
</comment>
<sequence>MLADALACRLLGAVRVEGLTPEPYLQLRFQARVRLDTFTPAFETRYRVAVFPAEVARFLPWVAGPLGRAVLEGALGRDL</sequence>
<gene>
    <name evidence="1" type="ORF">QOL99_16310</name>
</gene>